<accession>A0A0V1A857</accession>
<keyword evidence="5" id="KW-1185">Reference proteome</keyword>
<organism evidence="4 5">
    <name type="scientific">Trichinella patagoniensis</name>
    <dbReference type="NCBI Taxonomy" id="990121"/>
    <lineage>
        <taxon>Eukaryota</taxon>
        <taxon>Metazoa</taxon>
        <taxon>Ecdysozoa</taxon>
        <taxon>Nematoda</taxon>
        <taxon>Enoplea</taxon>
        <taxon>Dorylaimia</taxon>
        <taxon>Trichinellida</taxon>
        <taxon>Trichinellidae</taxon>
        <taxon>Trichinella</taxon>
    </lineage>
</organism>
<dbReference type="InterPro" id="IPR001199">
    <property type="entry name" value="Cyt_B5-like_heme/steroid-bd"/>
</dbReference>
<dbReference type="OrthoDB" id="547796at2759"/>
<evidence type="ECO:0000313" key="4">
    <source>
        <dbReference type="EMBL" id="KRY20998.1"/>
    </source>
</evidence>
<keyword evidence="4" id="KW-0675">Receptor</keyword>
<dbReference type="SMART" id="SM01117">
    <property type="entry name" value="Cyt-b5"/>
    <property type="match status" value="1"/>
</dbReference>
<protein>
    <submittedName>
        <fullName evidence="4">Membrane-associated progesterone receptor component 2</fullName>
    </submittedName>
</protein>
<dbReference type="Pfam" id="PF00173">
    <property type="entry name" value="Cyt-b5"/>
    <property type="match status" value="1"/>
</dbReference>
<evidence type="ECO:0000256" key="1">
    <source>
        <dbReference type="ARBA" id="ARBA00038357"/>
    </source>
</evidence>
<feature type="transmembrane region" description="Helical" evidence="2">
    <location>
        <begin position="60"/>
        <end position="80"/>
    </location>
</feature>
<feature type="domain" description="Cytochrome b5 heme-binding" evidence="3">
    <location>
        <begin position="108"/>
        <end position="207"/>
    </location>
</feature>
<dbReference type="GO" id="GO:0005783">
    <property type="term" value="C:endoplasmic reticulum"/>
    <property type="evidence" value="ECO:0007669"/>
    <property type="project" value="TreeGrafter"/>
</dbReference>
<dbReference type="PANTHER" id="PTHR10281">
    <property type="entry name" value="MEMBRANE-ASSOCIATED PROGESTERONE RECEPTOR COMPONENT-RELATED"/>
    <property type="match status" value="1"/>
</dbReference>
<reference evidence="4 5" key="1">
    <citation type="submission" date="2015-01" db="EMBL/GenBank/DDBJ databases">
        <title>Evolution of Trichinella species and genotypes.</title>
        <authorList>
            <person name="Korhonen P.K."/>
            <person name="Edoardo P."/>
            <person name="Giuseppe L.R."/>
            <person name="Gasser R.B."/>
        </authorList>
    </citation>
    <scope>NUCLEOTIDE SEQUENCE [LARGE SCALE GENOMIC DNA]</scope>
    <source>
        <strain evidence="4">ISS2496</strain>
    </source>
</reference>
<name>A0A0V1A857_9BILA</name>
<proteinExistence type="inferred from homology"/>
<dbReference type="GO" id="GO:0016020">
    <property type="term" value="C:membrane"/>
    <property type="evidence" value="ECO:0007669"/>
    <property type="project" value="TreeGrafter"/>
</dbReference>
<keyword evidence="2" id="KW-0472">Membrane</keyword>
<evidence type="ECO:0000256" key="2">
    <source>
        <dbReference type="SAM" id="Phobius"/>
    </source>
</evidence>
<evidence type="ECO:0000259" key="3">
    <source>
        <dbReference type="SMART" id="SM01117"/>
    </source>
</evidence>
<dbReference type="Proteomes" id="UP000054783">
    <property type="component" value="Unassembled WGS sequence"/>
</dbReference>
<dbReference type="AlphaFoldDB" id="A0A0V1A857"/>
<dbReference type="SUPFAM" id="SSF55856">
    <property type="entry name" value="Cytochrome b5-like heme/steroid binding domain"/>
    <property type="match status" value="1"/>
</dbReference>
<comment type="similarity">
    <text evidence="1">Belongs to the cytochrome b5 family. MAPR subfamily.</text>
</comment>
<dbReference type="FunFam" id="3.10.120.10:FF:000003">
    <property type="entry name" value="membrane-associated progesterone receptor component 1"/>
    <property type="match status" value="1"/>
</dbReference>
<dbReference type="EMBL" id="JYDQ01000020">
    <property type="protein sequence ID" value="KRY20998.1"/>
    <property type="molecule type" value="Genomic_DNA"/>
</dbReference>
<keyword evidence="2" id="KW-1133">Transmembrane helix</keyword>
<dbReference type="InterPro" id="IPR036400">
    <property type="entry name" value="Cyt_B5-like_heme/steroid_sf"/>
</dbReference>
<sequence length="246" mass="28051">MNYSLTFQRFYDHVFTKLVNPDISTFSMLFSILRCGSGYFKKSLFLIIDSRSSVLESAGMFWLIFAGILAVIMLLAAFDFNRFRIKWTSKDGRQLSGDCPPPMKRRYMTVEQLRQYDGTDADGRICIAVNGDIYDVTRKRELYGQGGPYGLFAGRDASRCLAKFSTEMVHIKDTYDDLADLTLSEINSLREWAMQFAQMYPCVGKLLSSSDQADFRTDDEEEDSSLSDCDVDDHCKKMPAKVTSIF</sequence>
<comment type="caution">
    <text evidence="4">The sequence shown here is derived from an EMBL/GenBank/DDBJ whole genome shotgun (WGS) entry which is preliminary data.</text>
</comment>
<gene>
    <name evidence="4" type="primary">Pgrmc2</name>
    <name evidence="4" type="ORF">T12_1559</name>
</gene>
<dbReference type="Gene3D" id="3.10.120.10">
    <property type="entry name" value="Cytochrome b5-like heme/steroid binding domain"/>
    <property type="match status" value="1"/>
</dbReference>
<dbReference type="STRING" id="990121.A0A0V1A857"/>
<dbReference type="InterPro" id="IPR050577">
    <property type="entry name" value="MAPR/NEUFC/NENF-like"/>
</dbReference>
<evidence type="ECO:0000313" key="5">
    <source>
        <dbReference type="Proteomes" id="UP000054783"/>
    </source>
</evidence>
<keyword evidence="2" id="KW-0812">Transmembrane</keyword>
<dbReference type="PANTHER" id="PTHR10281:SF106">
    <property type="entry name" value="IP06960P-RELATED"/>
    <property type="match status" value="1"/>
</dbReference>